<gene>
    <name evidence="2" type="ORF">SVTN_21450</name>
</gene>
<evidence type="ECO:0000256" key="1">
    <source>
        <dbReference type="SAM" id="Phobius"/>
    </source>
</evidence>
<dbReference type="Proteomes" id="UP000031774">
    <property type="component" value="Chromosome"/>
</dbReference>
<evidence type="ECO:0000313" key="2">
    <source>
        <dbReference type="EMBL" id="AJF66560.1"/>
    </source>
</evidence>
<sequence length="104" mass="10660">MPPTAGAGKRSTSAAHDPNWSAAVLTGALGGPLLVLLVGSRLGLLRAHPAVIGGCLLLPVLVAVPTWFLARTPDRRTVRRVFAGLACAVGLACPALARFFALIP</sequence>
<protein>
    <submittedName>
        <fullName evidence="2">Uncharacterized protein</fullName>
    </submittedName>
</protein>
<dbReference type="AlphaFoldDB" id="A0A0B5HX89"/>
<proteinExistence type="predicted"/>
<name>A0A0B5HX89_9ACTN</name>
<organism evidence="2 3">
    <name type="scientific">Streptomyces vietnamensis</name>
    <dbReference type="NCBI Taxonomy" id="362257"/>
    <lineage>
        <taxon>Bacteria</taxon>
        <taxon>Bacillati</taxon>
        <taxon>Actinomycetota</taxon>
        <taxon>Actinomycetes</taxon>
        <taxon>Kitasatosporales</taxon>
        <taxon>Streptomycetaceae</taxon>
        <taxon>Streptomyces</taxon>
    </lineage>
</organism>
<dbReference type="KEGG" id="svt:SVTN_21450"/>
<keyword evidence="1" id="KW-0812">Transmembrane</keyword>
<feature type="transmembrane region" description="Helical" evidence="1">
    <location>
        <begin position="20"/>
        <end position="38"/>
    </location>
</feature>
<dbReference type="RefSeq" id="WP_041130560.1">
    <property type="nucleotide sequence ID" value="NZ_CP010407.1"/>
</dbReference>
<keyword evidence="3" id="KW-1185">Reference proteome</keyword>
<reference evidence="2 3" key="1">
    <citation type="submission" date="2014-12" db="EMBL/GenBank/DDBJ databases">
        <title>Complete genome sequence of Streptomyces vietnamensis strain GIMV4.0001, a genetic manipulable producer of the benzoisochromanequinone antibiotic granaticin.</title>
        <authorList>
            <person name="Deng M.R."/>
            <person name="Guo J."/>
            <person name="Ma L.Y."/>
            <person name="Feng G.D."/>
            <person name="Mo C.Y."/>
            <person name="Zhu H.H."/>
        </authorList>
    </citation>
    <scope>NUCLEOTIDE SEQUENCE [LARGE SCALE GENOMIC DNA]</scope>
    <source>
        <strain evidence="3">GIMV4.0001</strain>
    </source>
</reference>
<feature type="transmembrane region" description="Helical" evidence="1">
    <location>
        <begin position="82"/>
        <end position="103"/>
    </location>
</feature>
<keyword evidence="1" id="KW-1133">Transmembrane helix</keyword>
<feature type="transmembrane region" description="Helical" evidence="1">
    <location>
        <begin position="50"/>
        <end position="70"/>
    </location>
</feature>
<dbReference type="EMBL" id="CP010407">
    <property type="protein sequence ID" value="AJF66560.1"/>
    <property type="molecule type" value="Genomic_DNA"/>
</dbReference>
<accession>A0A0B5HX89</accession>
<evidence type="ECO:0000313" key="3">
    <source>
        <dbReference type="Proteomes" id="UP000031774"/>
    </source>
</evidence>
<dbReference type="HOGENOM" id="CLU_2248700_0_0_11"/>
<keyword evidence="1" id="KW-0472">Membrane</keyword>